<evidence type="ECO:0000256" key="1">
    <source>
        <dbReference type="SAM" id="MobiDB-lite"/>
    </source>
</evidence>
<gene>
    <name evidence="3" type="ORF">FBZ82_112134</name>
</gene>
<dbReference type="Pfam" id="PF03551">
    <property type="entry name" value="PadR"/>
    <property type="match status" value="1"/>
</dbReference>
<name>A0A560AUA6_AZOBR</name>
<feature type="compositionally biased region" description="Basic and acidic residues" evidence="1">
    <location>
        <begin position="36"/>
        <end position="48"/>
    </location>
</feature>
<dbReference type="SUPFAM" id="SSF46785">
    <property type="entry name" value="Winged helix' DNA-binding domain"/>
    <property type="match status" value="1"/>
</dbReference>
<feature type="compositionally biased region" description="Gly residues" evidence="1">
    <location>
        <begin position="20"/>
        <end position="31"/>
    </location>
</feature>
<accession>A0A560AUA6</accession>
<feature type="domain" description="Transcription regulator PadR N-terminal" evidence="2">
    <location>
        <begin position="69"/>
        <end position="138"/>
    </location>
</feature>
<dbReference type="InterPro" id="IPR036390">
    <property type="entry name" value="WH_DNA-bd_sf"/>
</dbReference>
<organism evidence="3 4">
    <name type="scientific">Azospirillum brasilense</name>
    <dbReference type="NCBI Taxonomy" id="192"/>
    <lineage>
        <taxon>Bacteria</taxon>
        <taxon>Pseudomonadati</taxon>
        <taxon>Pseudomonadota</taxon>
        <taxon>Alphaproteobacteria</taxon>
        <taxon>Rhodospirillales</taxon>
        <taxon>Azospirillaceae</taxon>
        <taxon>Azospirillum</taxon>
    </lineage>
</organism>
<protein>
    <submittedName>
        <fullName evidence="3">PadR family transcriptional regulator</fullName>
    </submittedName>
</protein>
<evidence type="ECO:0000259" key="2">
    <source>
        <dbReference type="Pfam" id="PF03551"/>
    </source>
</evidence>
<evidence type="ECO:0000313" key="4">
    <source>
        <dbReference type="Proteomes" id="UP000316083"/>
    </source>
</evidence>
<dbReference type="Proteomes" id="UP000316083">
    <property type="component" value="Unassembled WGS sequence"/>
</dbReference>
<comment type="caution">
    <text evidence="3">The sequence shown here is derived from an EMBL/GenBank/DDBJ whole genome shotgun (WGS) entry which is preliminary data.</text>
</comment>
<dbReference type="InterPro" id="IPR005149">
    <property type="entry name" value="Tscrpt_reg_PadR_N"/>
</dbReference>
<dbReference type="PANTHER" id="PTHR43252:SF7">
    <property type="entry name" value="TRANSCRIPTIONAL REGULATOR YQJI"/>
    <property type="match status" value="1"/>
</dbReference>
<dbReference type="EMBL" id="VITF01000012">
    <property type="protein sequence ID" value="TWA63852.1"/>
    <property type="molecule type" value="Genomic_DNA"/>
</dbReference>
<sequence length="209" mass="22642">MKFFPNPWCGRMRRHHPGPHGDGPHGGGPRHGGGRHAAEGGWGHERHERRGGRGGRRGVFEASELRLVLLKLIADEPRHGYDLIRAVEELTGGGYVPSPGVIYPTLSLLEEMGHIAKADADGARKPFAATPDGIAQLAQEKDTVDALFARLAALATRRAHTDGAPIRRAMENLKAVLMHRLGREGVDADTVHAAVSIIDEAAQRIERLP</sequence>
<dbReference type="AlphaFoldDB" id="A0A560AUA6"/>
<reference evidence="3 4" key="1">
    <citation type="submission" date="2019-06" db="EMBL/GenBank/DDBJ databases">
        <title>Genomic Encyclopedia of Type Strains, Phase IV (KMG-V): Genome sequencing to study the core and pangenomes of soil and plant-associated prokaryotes.</title>
        <authorList>
            <person name="Whitman W."/>
        </authorList>
    </citation>
    <scope>NUCLEOTIDE SEQUENCE [LARGE SCALE GENOMIC DNA]</scope>
    <source>
        <strain evidence="3 4">BR 11796</strain>
    </source>
</reference>
<dbReference type="RefSeq" id="WP_247883347.1">
    <property type="nucleotide sequence ID" value="NZ_VITF01000012.1"/>
</dbReference>
<evidence type="ECO:0000313" key="3">
    <source>
        <dbReference type="EMBL" id="TWA63852.1"/>
    </source>
</evidence>
<proteinExistence type="predicted"/>
<dbReference type="Gene3D" id="1.10.10.10">
    <property type="entry name" value="Winged helix-like DNA-binding domain superfamily/Winged helix DNA-binding domain"/>
    <property type="match status" value="1"/>
</dbReference>
<dbReference type="PANTHER" id="PTHR43252">
    <property type="entry name" value="TRANSCRIPTIONAL REGULATOR YQJI"/>
    <property type="match status" value="1"/>
</dbReference>
<feature type="region of interest" description="Disordered" evidence="1">
    <location>
        <begin position="1"/>
        <end position="56"/>
    </location>
</feature>
<dbReference type="InterPro" id="IPR036388">
    <property type="entry name" value="WH-like_DNA-bd_sf"/>
</dbReference>